<dbReference type="RefSeq" id="XP_013421644.1">
    <property type="nucleotide sequence ID" value="XM_013566190.1"/>
</dbReference>
<feature type="compositionally biased region" description="Basic and acidic residues" evidence="2">
    <location>
        <begin position="287"/>
        <end position="313"/>
    </location>
</feature>
<dbReference type="Gene3D" id="1.25.40.20">
    <property type="entry name" value="Ankyrin repeat-containing domain"/>
    <property type="match status" value="1"/>
</dbReference>
<dbReference type="STRING" id="7574.A0A1S3KGR0"/>
<reference evidence="5" key="2">
    <citation type="submission" date="2025-08" db="UniProtKB">
        <authorList>
            <consortium name="RefSeq"/>
        </authorList>
    </citation>
    <scope>IDENTIFICATION</scope>
</reference>
<dbReference type="InterPro" id="IPR039323">
    <property type="entry name" value="ANKRD_45/46/60"/>
</dbReference>
<evidence type="ECO:0000256" key="2">
    <source>
        <dbReference type="SAM" id="MobiDB-lite"/>
    </source>
</evidence>
<name>A0A1S3KGR0_LINAN</name>
<protein>
    <submittedName>
        <fullName evidence="5">Ankycorbin</fullName>
    </submittedName>
</protein>
<feature type="region of interest" description="Disordered" evidence="2">
    <location>
        <begin position="349"/>
        <end position="490"/>
    </location>
</feature>
<feature type="compositionally biased region" description="Low complexity" evidence="2">
    <location>
        <begin position="402"/>
        <end position="447"/>
    </location>
</feature>
<dbReference type="PANTHER" id="PTHR22677">
    <property type="entry name" value="ANKYRIN REPEAT DOMAIN-CONTAINING PROTEIN 60"/>
    <property type="match status" value="1"/>
</dbReference>
<reference evidence="5" key="1">
    <citation type="journal article" date="2015" name="Nat. Commun.">
        <title>The Lingula genome provides insights into brachiopod evolution and the origin of phosphate biomineralization.</title>
        <authorList>
            <person name="Luo Y.J."/>
            <person name="Takeuchi T."/>
            <person name="Koyanagi R."/>
            <person name="Yamada L."/>
            <person name="Kanda M."/>
            <person name="Khalturina M."/>
            <person name="Fujie M."/>
            <person name="Yamasaki S.I."/>
            <person name="Endo K."/>
            <person name="Satoh N."/>
        </authorList>
    </citation>
    <scope>NUCLEOTIDE SEQUENCE</scope>
</reference>
<evidence type="ECO:0000259" key="3">
    <source>
        <dbReference type="PROSITE" id="PS50053"/>
    </source>
</evidence>
<feature type="domain" description="Ubiquitin-like" evidence="3">
    <location>
        <begin position="17"/>
        <end position="87"/>
    </location>
</feature>
<dbReference type="KEGG" id="lak:106181726"/>
<feature type="compositionally biased region" description="Polar residues" evidence="2">
    <location>
        <begin position="366"/>
        <end position="378"/>
    </location>
</feature>
<dbReference type="GeneID" id="106181726"/>
<accession>A0A1S3KGR0</accession>
<dbReference type="InterPro" id="IPR029071">
    <property type="entry name" value="Ubiquitin-like_domsf"/>
</dbReference>
<dbReference type="Pfam" id="PF12796">
    <property type="entry name" value="Ank_2"/>
    <property type="match status" value="1"/>
</dbReference>
<gene>
    <name evidence="5" type="primary">LOC106181726</name>
</gene>
<evidence type="ECO:0000256" key="1">
    <source>
        <dbReference type="PROSITE-ProRule" id="PRU00023"/>
    </source>
</evidence>
<dbReference type="InterPro" id="IPR036770">
    <property type="entry name" value="Ankyrin_rpt-contain_sf"/>
</dbReference>
<dbReference type="OrthoDB" id="10258888at2759"/>
<organism evidence="4 5">
    <name type="scientific">Lingula anatina</name>
    <name type="common">Brachiopod</name>
    <name type="synonym">Lingula unguis</name>
    <dbReference type="NCBI Taxonomy" id="7574"/>
    <lineage>
        <taxon>Eukaryota</taxon>
        <taxon>Metazoa</taxon>
        <taxon>Spiralia</taxon>
        <taxon>Lophotrochozoa</taxon>
        <taxon>Brachiopoda</taxon>
        <taxon>Linguliformea</taxon>
        <taxon>Lingulata</taxon>
        <taxon>Lingulida</taxon>
        <taxon>Linguloidea</taxon>
        <taxon>Lingulidae</taxon>
        <taxon>Lingula</taxon>
    </lineage>
</organism>
<feature type="repeat" description="ANK" evidence="1">
    <location>
        <begin position="139"/>
        <end position="171"/>
    </location>
</feature>
<evidence type="ECO:0000313" key="5">
    <source>
        <dbReference type="RefSeq" id="XP_013421644.1"/>
    </source>
</evidence>
<dbReference type="SUPFAM" id="SSF54236">
    <property type="entry name" value="Ubiquitin-like"/>
    <property type="match status" value="1"/>
</dbReference>
<dbReference type="InterPro" id="IPR002110">
    <property type="entry name" value="Ankyrin_rpt"/>
</dbReference>
<dbReference type="PROSITE" id="PS50088">
    <property type="entry name" value="ANK_REPEAT"/>
    <property type="match status" value="2"/>
</dbReference>
<dbReference type="SUPFAM" id="SSF48403">
    <property type="entry name" value="Ankyrin repeat"/>
    <property type="match status" value="1"/>
</dbReference>
<dbReference type="AlphaFoldDB" id="A0A1S3KGR0"/>
<feature type="repeat" description="ANK" evidence="1">
    <location>
        <begin position="172"/>
        <end position="204"/>
    </location>
</feature>
<dbReference type="Proteomes" id="UP000085678">
    <property type="component" value="Unplaced"/>
</dbReference>
<dbReference type="InParanoid" id="A0A1S3KGR0"/>
<feature type="region of interest" description="Disordered" evidence="2">
    <location>
        <begin position="279"/>
        <end position="319"/>
    </location>
</feature>
<feature type="compositionally biased region" description="Basic and acidic residues" evidence="2">
    <location>
        <begin position="383"/>
        <end position="401"/>
    </location>
</feature>
<sequence>MANKNKKVNFFAKHSNFNLNVRLETGEVFPLKNITPDMKISELKSYIEFAAGIPYHMQRLNYLDEGDLQDDTDIRYNDIVPGGTLALKVWHMWKNLVEAAASNDVEAVMKMGVSNKIDFKTPNSEYMGSKNKAVWIAERAFVALYIASHRGHLKMVQKLIQAGANVNAQTPKGRSALHVAAAQGHGKIVDLLLEKGSNINAADQFGDSALQIATKFGHKGCERHLFLFRWQERAKKTKPSFQDIPLMAHQFFDSKFPVWLHGNHGQVYFQKILPPGEFEGTAFHAPRNKERPSSAPKEREKGSRESDKSKEEDTQVDLGTETLKNVMEIEAEANRHKDYLKSLANKKVKIGGRGSPKMPAIEERSMSGSAATSRNPKSAKSGASDREHTELYGSPVDEKGNPRPSRGSGTGTRSSHGSPSKSVSGVPKTPMSGKSSGRSRSYGFSKGSDIDDKSKASPKTFDDWLKVKKDQEARQIEDQKLLEEEKRKEKELEAREKLLREASYDQWLQEKEKYVKKEAVKKRHNPDRLQEKEKQVAEIKEKYKPKERQRTPYDEWLMKKEMELLEKIKMGQPVISSQDNRYEEKKIPVGKLPTSCHMNHYNASRQNS</sequence>
<feature type="compositionally biased region" description="Basic and acidic residues" evidence="2">
    <location>
        <begin position="448"/>
        <end position="490"/>
    </location>
</feature>
<dbReference type="PROSITE" id="PS50297">
    <property type="entry name" value="ANK_REP_REGION"/>
    <property type="match status" value="2"/>
</dbReference>
<keyword evidence="4" id="KW-1185">Reference proteome</keyword>
<keyword evidence="1" id="KW-0040">ANK repeat</keyword>
<dbReference type="SMART" id="SM00248">
    <property type="entry name" value="ANK"/>
    <property type="match status" value="2"/>
</dbReference>
<dbReference type="InterPro" id="IPR000626">
    <property type="entry name" value="Ubiquitin-like_dom"/>
</dbReference>
<proteinExistence type="predicted"/>
<dbReference type="PROSITE" id="PS50053">
    <property type="entry name" value="UBIQUITIN_2"/>
    <property type="match status" value="1"/>
</dbReference>
<dbReference type="CDD" id="cd17063">
    <property type="entry name" value="Ubl_ANKRD60"/>
    <property type="match status" value="1"/>
</dbReference>
<dbReference type="Gene3D" id="3.10.20.90">
    <property type="entry name" value="Phosphatidylinositol 3-kinase Catalytic Subunit, Chain A, domain 1"/>
    <property type="match status" value="1"/>
</dbReference>
<dbReference type="PANTHER" id="PTHR22677:SF3">
    <property type="entry name" value="ANKYRIN REPEAT DOMAIN-CONTAINING PROTEIN 60"/>
    <property type="match status" value="1"/>
</dbReference>
<evidence type="ECO:0000313" key="4">
    <source>
        <dbReference type="Proteomes" id="UP000085678"/>
    </source>
</evidence>